<dbReference type="InterPro" id="IPR038256">
    <property type="entry name" value="Pol_alpha_znc_sf"/>
</dbReference>
<feature type="domain" description="DNA-directed DNA polymerase family B exonuclease" evidence="15">
    <location>
        <begin position="493"/>
        <end position="750"/>
    </location>
</feature>
<dbReference type="PRINTS" id="PR00106">
    <property type="entry name" value="DNAPOLB"/>
</dbReference>
<evidence type="ECO:0000256" key="1">
    <source>
        <dbReference type="ARBA" id="ARBA00004123"/>
    </source>
</evidence>
<dbReference type="PANTHER" id="PTHR45861">
    <property type="entry name" value="DNA POLYMERASE ALPHA CATALYTIC SUBUNIT"/>
    <property type="match status" value="1"/>
</dbReference>
<keyword evidence="3 12" id="KW-0808">Transferase</keyword>
<dbReference type="PANTHER" id="PTHR45861:SF1">
    <property type="entry name" value="DNA POLYMERASE ALPHA CATALYTIC SUBUNIT"/>
    <property type="match status" value="1"/>
</dbReference>
<evidence type="ECO:0000256" key="2">
    <source>
        <dbReference type="ARBA" id="ARBA00005755"/>
    </source>
</evidence>
<dbReference type="InterPro" id="IPR036397">
    <property type="entry name" value="RNaseH_sf"/>
</dbReference>
<dbReference type="SUPFAM" id="SSF56672">
    <property type="entry name" value="DNA/RNA polymerases"/>
    <property type="match status" value="1"/>
</dbReference>
<dbReference type="GO" id="GO:0003682">
    <property type="term" value="F:chromatin binding"/>
    <property type="evidence" value="ECO:0007669"/>
    <property type="project" value="TreeGrafter"/>
</dbReference>
<dbReference type="InterPro" id="IPR024647">
    <property type="entry name" value="DNA_pol_a_cat_su_N"/>
</dbReference>
<comment type="subcellular location">
    <subcellularLocation>
        <location evidence="1">Nucleus</location>
    </subcellularLocation>
</comment>
<evidence type="ECO:0000313" key="19">
    <source>
        <dbReference type="WBParaSite" id="TREG1_20960.4"/>
    </source>
</evidence>
<keyword evidence="6" id="KW-0479">Metal-binding</keyword>
<proteinExistence type="inferred from homology"/>
<dbReference type="GO" id="GO:0003887">
    <property type="term" value="F:DNA-directed DNA polymerase activity"/>
    <property type="evidence" value="ECO:0007669"/>
    <property type="project" value="UniProtKB-KW"/>
</dbReference>
<feature type="region of interest" description="Disordered" evidence="13">
    <location>
        <begin position="653"/>
        <end position="688"/>
    </location>
</feature>
<evidence type="ECO:0000256" key="12">
    <source>
        <dbReference type="RuleBase" id="RU000442"/>
    </source>
</evidence>
<evidence type="ECO:0000256" key="6">
    <source>
        <dbReference type="ARBA" id="ARBA00022723"/>
    </source>
</evidence>
<dbReference type="Gene3D" id="3.30.70.2820">
    <property type="match status" value="1"/>
</dbReference>
<dbReference type="GO" id="GO:0000166">
    <property type="term" value="F:nucleotide binding"/>
    <property type="evidence" value="ECO:0007669"/>
    <property type="project" value="InterPro"/>
</dbReference>
<dbReference type="Pfam" id="PF08996">
    <property type="entry name" value="zf-DNA_Pol"/>
    <property type="match status" value="1"/>
</dbReference>
<feature type="compositionally biased region" description="Basic and acidic residues" evidence="13">
    <location>
        <begin position="253"/>
        <end position="272"/>
    </location>
</feature>
<dbReference type="GO" id="GO:0008270">
    <property type="term" value="F:zinc ion binding"/>
    <property type="evidence" value="ECO:0007669"/>
    <property type="project" value="UniProtKB-KW"/>
</dbReference>
<dbReference type="InterPro" id="IPR006134">
    <property type="entry name" value="DNA-dir_DNA_pol_B_multi_dom"/>
</dbReference>
<evidence type="ECO:0000256" key="10">
    <source>
        <dbReference type="ARBA" id="ARBA00023125"/>
    </source>
</evidence>
<feature type="compositionally biased region" description="Basic and acidic residues" evidence="13">
    <location>
        <begin position="169"/>
        <end position="182"/>
    </location>
</feature>
<dbReference type="Proteomes" id="UP000050795">
    <property type="component" value="Unassembled WGS sequence"/>
</dbReference>
<dbReference type="GO" id="GO:0006273">
    <property type="term" value="P:lagging strand elongation"/>
    <property type="evidence" value="ECO:0007669"/>
    <property type="project" value="TreeGrafter"/>
</dbReference>
<dbReference type="InterPro" id="IPR006172">
    <property type="entry name" value="DNA-dir_DNA_pol_B"/>
</dbReference>
<feature type="domain" description="DNA-directed DNA polymerase family B multifunctional" evidence="14">
    <location>
        <begin position="772"/>
        <end position="1285"/>
    </location>
</feature>
<dbReference type="InterPro" id="IPR023211">
    <property type="entry name" value="DNA_pol_palm_dom_sf"/>
</dbReference>
<protein>
    <recommendedName>
        <fullName evidence="12">DNA polymerase</fullName>
        <ecNumber evidence="12">2.7.7.7</ecNumber>
    </recommendedName>
</protein>
<comment type="catalytic activity">
    <reaction evidence="12">
        <text>DNA(n) + a 2'-deoxyribonucleoside 5'-triphosphate = DNA(n+1) + diphosphate</text>
        <dbReference type="Rhea" id="RHEA:22508"/>
        <dbReference type="Rhea" id="RHEA-COMP:17339"/>
        <dbReference type="Rhea" id="RHEA-COMP:17340"/>
        <dbReference type="ChEBI" id="CHEBI:33019"/>
        <dbReference type="ChEBI" id="CHEBI:61560"/>
        <dbReference type="ChEBI" id="CHEBI:173112"/>
        <dbReference type="EC" id="2.7.7.7"/>
    </reaction>
</comment>
<evidence type="ECO:0000313" key="18">
    <source>
        <dbReference type="Proteomes" id="UP000050795"/>
    </source>
</evidence>
<dbReference type="SUPFAM" id="SSF53098">
    <property type="entry name" value="Ribonuclease H-like"/>
    <property type="match status" value="1"/>
</dbReference>
<dbReference type="Pfam" id="PF00136">
    <property type="entry name" value="DNA_pol_B"/>
    <property type="match status" value="1"/>
</dbReference>
<feature type="domain" description="Zinc finger DNA-directed DNA polymerase family B alpha" evidence="16">
    <location>
        <begin position="1360"/>
        <end position="1526"/>
    </location>
</feature>
<evidence type="ECO:0000259" key="14">
    <source>
        <dbReference type="Pfam" id="PF00136"/>
    </source>
</evidence>
<accession>A0AA85JJY8</accession>
<evidence type="ECO:0000256" key="5">
    <source>
        <dbReference type="ARBA" id="ARBA00022705"/>
    </source>
</evidence>
<keyword evidence="9 12" id="KW-0239">DNA-directed DNA polymerase</keyword>
<dbReference type="InterPro" id="IPR045846">
    <property type="entry name" value="POLBc_alpha"/>
</dbReference>
<dbReference type="Gene3D" id="3.30.420.10">
    <property type="entry name" value="Ribonuclease H-like superfamily/Ribonuclease H"/>
    <property type="match status" value="1"/>
</dbReference>
<dbReference type="Gene3D" id="6.10.10.100">
    <property type="match status" value="1"/>
</dbReference>
<dbReference type="GO" id="GO:0005658">
    <property type="term" value="C:alpha DNA polymerase:primase complex"/>
    <property type="evidence" value="ECO:0007669"/>
    <property type="project" value="TreeGrafter"/>
</dbReference>
<dbReference type="Gene3D" id="3.90.1600.10">
    <property type="entry name" value="Palm domain of DNA polymerase"/>
    <property type="match status" value="1"/>
</dbReference>
<dbReference type="GO" id="GO:0003688">
    <property type="term" value="F:DNA replication origin binding"/>
    <property type="evidence" value="ECO:0007669"/>
    <property type="project" value="TreeGrafter"/>
</dbReference>
<dbReference type="InterPro" id="IPR015088">
    <property type="entry name" value="Znf_DNA-dir_DNA_pol_B_alpha"/>
</dbReference>
<dbReference type="PROSITE" id="PS00116">
    <property type="entry name" value="DNA_POLYMERASE_B"/>
    <property type="match status" value="1"/>
</dbReference>
<reference evidence="18" key="1">
    <citation type="submission" date="2022-06" db="EMBL/GenBank/DDBJ databases">
        <authorList>
            <person name="Berger JAMES D."/>
            <person name="Berger JAMES D."/>
        </authorList>
    </citation>
    <scope>NUCLEOTIDE SEQUENCE [LARGE SCALE GENOMIC DNA]</scope>
</reference>
<dbReference type="InterPro" id="IPR017964">
    <property type="entry name" value="DNA-dir_DNA_pol_B_CS"/>
</dbReference>
<dbReference type="Gene3D" id="2.40.50.730">
    <property type="match status" value="1"/>
</dbReference>
<dbReference type="InterPro" id="IPR006133">
    <property type="entry name" value="DNA-dir_DNA_pol_B_exonuc"/>
</dbReference>
<evidence type="ECO:0000256" key="8">
    <source>
        <dbReference type="ARBA" id="ARBA00022833"/>
    </source>
</evidence>
<evidence type="ECO:0000256" key="9">
    <source>
        <dbReference type="ARBA" id="ARBA00022932"/>
    </source>
</evidence>
<comment type="similarity">
    <text evidence="2 12">Belongs to the DNA polymerase type-B family.</text>
</comment>
<dbReference type="GO" id="GO:0003697">
    <property type="term" value="F:single-stranded DNA binding"/>
    <property type="evidence" value="ECO:0007669"/>
    <property type="project" value="TreeGrafter"/>
</dbReference>
<dbReference type="SMART" id="SM00486">
    <property type="entry name" value="POLBc"/>
    <property type="match status" value="1"/>
</dbReference>
<evidence type="ECO:0000259" key="16">
    <source>
        <dbReference type="Pfam" id="PF08996"/>
    </source>
</evidence>
<dbReference type="GO" id="GO:0006272">
    <property type="term" value="P:leading strand elongation"/>
    <property type="evidence" value="ECO:0007669"/>
    <property type="project" value="TreeGrafter"/>
</dbReference>
<dbReference type="EC" id="2.7.7.7" evidence="12"/>
<feature type="region of interest" description="Disordered" evidence="13">
    <location>
        <begin position="165"/>
        <end position="282"/>
    </location>
</feature>
<dbReference type="Pfam" id="PF12254">
    <property type="entry name" value="DNA_pol_alpha_N"/>
    <property type="match status" value="1"/>
</dbReference>
<dbReference type="CDD" id="cd05532">
    <property type="entry name" value="POLBc_alpha"/>
    <property type="match status" value="1"/>
</dbReference>
<organism evidence="18 19">
    <name type="scientific">Trichobilharzia regenti</name>
    <name type="common">Nasal bird schistosome</name>
    <dbReference type="NCBI Taxonomy" id="157069"/>
    <lineage>
        <taxon>Eukaryota</taxon>
        <taxon>Metazoa</taxon>
        <taxon>Spiralia</taxon>
        <taxon>Lophotrochozoa</taxon>
        <taxon>Platyhelminthes</taxon>
        <taxon>Trematoda</taxon>
        <taxon>Digenea</taxon>
        <taxon>Strigeidida</taxon>
        <taxon>Schistosomatoidea</taxon>
        <taxon>Schistosomatidae</taxon>
        <taxon>Trichobilharzia</taxon>
    </lineage>
</organism>
<evidence type="ECO:0000259" key="15">
    <source>
        <dbReference type="Pfam" id="PF03104"/>
    </source>
</evidence>
<dbReference type="Gene3D" id="1.10.3200.20">
    <property type="entry name" value="DNA Polymerase alpha, zinc finger"/>
    <property type="match status" value="1"/>
</dbReference>
<dbReference type="Pfam" id="PF03104">
    <property type="entry name" value="DNA_pol_B_exo1"/>
    <property type="match status" value="1"/>
</dbReference>
<evidence type="ECO:0000256" key="4">
    <source>
        <dbReference type="ARBA" id="ARBA00022695"/>
    </source>
</evidence>
<keyword evidence="18" id="KW-1185">Reference proteome</keyword>
<feature type="region of interest" description="Disordered" evidence="13">
    <location>
        <begin position="99"/>
        <end position="120"/>
    </location>
</feature>
<reference evidence="19" key="2">
    <citation type="submission" date="2023-11" db="UniProtKB">
        <authorList>
            <consortium name="WormBaseParasite"/>
        </authorList>
    </citation>
    <scope>IDENTIFICATION</scope>
</reference>
<keyword evidence="7" id="KW-0863">Zinc-finger</keyword>
<dbReference type="GO" id="GO:1902975">
    <property type="term" value="P:mitotic DNA replication initiation"/>
    <property type="evidence" value="ECO:0007669"/>
    <property type="project" value="InterPro"/>
</dbReference>
<keyword evidence="8" id="KW-0862">Zinc</keyword>
<keyword evidence="10 12" id="KW-0238">DNA-binding</keyword>
<sequence>MEGARNARKPSNMKESRLSLLTRIREARAQGQRLRIERKEEPVYDTVDEAEYAELVRQRLEDDWIIENEGCEYVDDGREIFDDNDEDEELCDLNQKTKNKVSKKKRLNPDIRASESAPLRPSVGRDIRSLFAASASSNPSKKRKEANDLSVDPNLDDLLAELESSVAEVETRRPKISVDSKTIRTTPKRQHSSNYHDTDKPTYSQRRSPERSERRHNFSEDHPQRSSVSENDYPPHIQPSPRPRNPFSCRGPTETDPRVEENKTKMTEDPKIHVSQPIKDTTPSFSEMDVAEFTLDFEAEITEPKELTPNTSDTKPASDATVKPITDLTASWLAAENLVNTDDATWIIETDSVSFPSSSNKGNVLYFYWFDAYEDSKQLPGVVYLFGKLYDHSKFGNYTSCCLRVKDIERRVFLLPRNTSTEDGNPVTVKDVYVEFRDMTSQYKIGKFRCKATTKRYAFEFANVPEESEYLEIRYAASYPALPADLHGRTFSHVFGTNTSFLENLILELQLRGPCWLEIKDASQIQPQISWCQVDYEVSWRSGSGCPMMKLSTVVENQKSSAENSSVLTKIPPAPPLCLAAINMKSVTQTHSSHSEIVSIGLLIDNAYLLDRPIEKSLFQTHYLVLAPPKDAALPYDLRTKLPTYGAQYSPPPSTWLSLNTGPPSTPNIAEKNKSRSSENSSGAGGIDIEPNERALLGRFLTRLHKLDPDLIVGHDLWGHQIELLIQRLNANKVRHWHRIGRLRRSANFSLNSNSRVLPLAVQITSICGNVLSRTLSGGRAERNEALLLHAFNQHGYIVPDPPVSRRGTQNNPMDEWDQIQEQGAEDGGTGRRKPAYTGGLVLEPKKGFYDKYILLLDFNSLYPSIIQEFNICFTTVDRELVATTSSDKESVDLDTIVATLLASVRGDASAASALKSSDKKVRLPTDQEPGLLPAEIRRLVESRREVKKLLANTSSGDASQRAQWNTRQAALKLTANSVYGCLGFAASRFCARGLAALVTGLGRAVLMSTRDLVENMNLEVIYGDTDSIMVNTNTTDLLAALSIGEKVRQEVNKHYRLLELDTDGVYAAMLLLAKKKYAALAINNPIQWAAAAKLAISQGLPPQVVSTKQEMKGLDIVRRDWSALAVAVGRRCVAALLSGEPKDVILDRIHADLTETAEKVREGKLPISDFIITKMLTKNPEDYADSKSQPHVQVALRLNGSNANDKKSATRRIRAGDTVEYIICEDGSGHLATQRGYSPAEVSNRAAKVSNDAESSAQGPLSIDVNYYLAHQIHPVVSRLVAPIEGTSPARIADCLGLDPSGYRRSNVTAIGDEDDENNPDGGLANFTSSITAGDIDPVYVTCPRNCGGPPISITNSAFSVVGKSWFCPTCSHNLLLSEDSTRLVTNRLIFEARRLIVRHELGWMTCEDPACGAITRSFPCPPSSGHHAISESDSLWARGGRPLCAACGGQAVLKSNFSESKLYRQLCFFRYLVSPPNTKNPWTTTDLDVTLPPMVSSILQQCRIHFDHLLLYSAFAMVDLSKLFSGLRPVHKGPEFR</sequence>
<keyword evidence="11" id="KW-0539">Nucleus</keyword>
<dbReference type="WBParaSite" id="TREG1_20960.4">
    <property type="protein sequence ID" value="TREG1_20960.4"/>
    <property type="gene ID" value="TREG1_20960"/>
</dbReference>
<evidence type="ECO:0000256" key="13">
    <source>
        <dbReference type="SAM" id="MobiDB-lite"/>
    </source>
</evidence>
<dbReference type="FunFam" id="1.10.132.60:FF:000004">
    <property type="entry name" value="DNA polymerase"/>
    <property type="match status" value="1"/>
</dbReference>
<dbReference type="InterPro" id="IPR042087">
    <property type="entry name" value="DNA_pol_B_thumb"/>
</dbReference>
<feature type="domain" description="DNA polymerase alpha catalytic subunit N-terminal" evidence="17">
    <location>
        <begin position="21"/>
        <end position="82"/>
    </location>
</feature>
<keyword evidence="4 12" id="KW-0548">Nucleotidyltransferase</keyword>
<name>A0AA85JJY8_TRIRE</name>
<evidence type="ECO:0000256" key="7">
    <source>
        <dbReference type="ARBA" id="ARBA00022771"/>
    </source>
</evidence>
<feature type="compositionally biased region" description="Basic and acidic residues" evidence="13">
    <location>
        <begin position="207"/>
        <end position="224"/>
    </location>
</feature>
<dbReference type="Gene3D" id="1.10.132.60">
    <property type="entry name" value="DNA polymerase family B, C-terminal domain"/>
    <property type="match status" value="1"/>
</dbReference>
<dbReference type="FunFam" id="3.30.70.2820:FF:000001">
    <property type="entry name" value="DNA polymerase"/>
    <property type="match status" value="1"/>
</dbReference>
<keyword evidence="5 12" id="KW-0235">DNA replication</keyword>
<evidence type="ECO:0000259" key="17">
    <source>
        <dbReference type="Pfam" id="PF12254"/>
    </source>
</evidence>
<dbReference type="InterPro" id="IPR012337">
    <property type="entry name" value="RNaseH-like_sf"/>
</dbReference>
<dbReference type="NCBIfam" id="TIGR00592">
    <property type="entry name" value="pol2"/>
    <property type="match status" value="1"/>
</dbReference>
<evidence type="ECO:0000256" key="3">
    <source>
        <dbReference type="ARBA" id="ARBA00022679"/>
    </source>
</evidence>
<evidence type="ECO:0000256" key="11">
    <source>
        <dbReference type="ARBA" id="ARBA00023242"/>
    </source>
</evidence>
<dbReference type="Gene3D" id="1.10.287.690">
    <property type="entry name" value="Helix hairpin bin"/>
    <property type="match status" value="1"/>
</dbReference>
<dbReference type="InterPro" id="IPR043502">
    <property type="entry name" value="DNA/RNA_pol_sf"/>
</dbReference>